<dbReference type="Proteomes" id="UP000018348">
    <property type="component" value="Unassembled WGS sequence"/>
</dbReference>
<dbReference type="EMBL" id="CAQK01000431">
    <property type="protein sequence ID" value="CCQ51231.1"/>
    <property type="molecule type" value="Genomic_DNA"/>
</dbReference>
<dbReference type="AlphaFoldDB" id="T2ICJ4"/>
<gene>
    <name evidence="1" type="ORF">CWATWH8502_2499</name>
</gene>
<evidence type="ECO:0000313" key="1">
    <source>
        <dbReference type="EMBL" id="CCQ51231.1"/>
    </source>
</evidence>
<sequence length="158" mass="18575">MPRLSIPNTNFQGKDFMDTIQQQNKSLSPRFPMNLRWKKFIYKTAFWMMGEIVLNLLGLDNVADYSEFIFGHELELSKKNHKTVKLSCLKPKFCDKIKESCPVDEVALQFSDSPIDDCITNHRVFFKKCTKVKHYCIKASLFSDLSHNLKWENCRRDT</sequence>
<dbReference type="RefSeq" id="WP_021830609.1">
    <property type="nucleotide sequence ID" value="NZ_CAQK01000431.1"/>
</dbReference>
<name>T2ICJ4_CROWT</name>
<comment type="caution">
    <text evidence="1">The sequence shown here is derived from an EMBL/GenBank/DDBJ whole genome shotgun (WGS) entry which is preliminary data.</text>
</comment>
<accession>T2ICJ4</accession>
<reference evidence="1 2" key="1">
    <citation type="submission" date="2013-01" db="EMBL/GenBank/DDBJ databases">
        <authorList>
            <person name="Bench S."/>
        </authorList>
    </citation>
    <scope>NUCLEOTIDE SEQUENCE [LARGE SCALE GENOMIC DNA]</scope>
    <source>
        <strain evidence="1 2">WH 8502</strain>
    </source>
</reference>
<proteinExistence type="predicted"/>
<reference evidence="1 2" key="2">
    <citation type="submission" date="2013-09" db="EMBL/GenBank/DDBJ databases">
        <title>Whole genome comparison of six Crocosphaera watsonii strains with differing phenotypes.</title>
        <authorList>
            <person name="Bench S.R."/>
            <person name="Heller P."/>
            <person name="Frank I."/>
            <person name="Arciniega M."/>
            <person name="Shilova I.N."/>
            <person name="Zehr J.P."/>
        </authorList>
    </citation>
    <scope>NUCLEOTIDE SEQUENCE [LARGE SCALE GENOMIC DNA]</scope>
    <source>
        <strain evidence="1 2">WH 8502</strain>
    </source>
</reference>
<organism evidence="1 2">
    <name type="scientific">Crocosphaera watsonii WH 8502</name>
    <dbReference type="NCBI Taxonomy" id="423474"/>
    <lineage>
        <taxon>Bacteria</taxon>
        <taxon>Bacillati</taxon>
        <taxon>Cyanobacteriota</taxon>
        <taxon>Cyanophyceae</taxon>
        <taxon>Oscillatoriophycideae</taxon>
        <taxon>Chroococcales</taxon>
        <taxon>Aphanothecaceae</taxon>
        <taxon>Crocosphaera</taxon>
    </lineage>
</organism>
<evidence type="ECO:0000313" key="2">
    <source>
        <dbReference type="Proteomes" id="UP000018348"/>
    </source>
</evidence>
<protein>
    <submittedName>
        <fullName evidence="1">Uncharacterized protein</fullName>
    </submittedName>
</protein>